<dbReference type="GO" id="GO:0000155">
    <property type="term" value="F:phosphorelay sensor kinase activity"/>
    <property type="evidence" value="ECO:0007669"/>
    <property type="project" value="InterPro"/>
</dbReference>
<keyword evidence="11" id="KW-1133">Transmembrane helix</keyword>
<dbReference type="Gene3D" id="3.30.450.40">
    <property type="match status" value="1"/>
</dbReference>
<keyword evidence="5" id="KW-0597">Phosphoprotein</keyword>
<dbReference type="SMART" id="SM00388">
    <property type="entry name" value="HisKA"/>
    <property type="match status" value="1"/>
</dbReference>
<dbReference type="InterPro" id="IPR003594">
    <property type="entry name" value="HATPase_dom"/>
</dbReference>
<evidence type="ECO:0000256" key="2">
    <source>
        <dbReference type="ARBA" id="ARBA00001968"/>
    </source>
</evidence>
<dbReference type="SMART" id="SM00065">
    <property type="entry name" value="GAF"/>
    <property type="match status" value="1"/>
</dbReference>
<sequence>MSKATSVARRLYRAFAVVILVLLVTGAAASVAAWQQYRSVDALTRQVLPERLANSRVHLVLMESQRGICNYLLNNDPNFEDVYRDSRREYEFAAKELRRTTVPADLAAVNLQLDRASAWFDIAGRQREVQPGSDEDVCFAHQGGPVFDEFLANNAHLDRTLTHRGETLQDQTRTVELLAAGTLIATSGLGILVAIVVAVRTARRIKRMFKDEKKQARAQAREHAREQARAQTRMREAGMRIRENVSVDAALDAAARVLGPAFRADLAVVRLAGADHQDQRTAWWSAKEQNIGARPLSAQPVAWLADRHARGDVWRSGDVRTEPNGAPDRERAELLAAGAVSALTVPFGTGSDPDGAITLVRCADDEPWLPAEVEAAAQVASDVARWVQQSHLYEREQRLEAQLRDLDRSKDVFLSTVSHELRTPLTSISGFVELLADTASGPLTDDQRRMLEIVERNTNRLRGMIEDLLTLSRIETGTFKTVREHTDVTDLVSRAVRAVGSPANVTVYAHCPAQELVAEIDPHQIERVLTNLLSNAVKFMPAGGEVVVSVREDGDDVVLSVSDTGMGIPRDEQSDLFTRFFRASNAVEASIPGTGLGLTIVRNIVANHDGEVKLQSEPGEGTTVTVRLPRERVLVN</sequence>
<dbReference type="AlphaFoldDB" id="A0A8J3PPP5"/>
<feature type="coiled-coil region" evidence="10">
    <location>
        <begin position="206"/>
        <end position="233"/>
    </location>
</feature>
<keyword evidence="14" id="KW-1185">Reference proteome</keyword>
<dbReference type="SUPFAM" id="SSF47384">
    <property type="entry name" value="Homodimeric domain of signal transducing histidine kinase"/>
    <property type="match status" value="1"/>
</dbReference>
<dbReference type="InterPro" id="IPR003018">
    <property type="entry name" value="GAF"/>
</dbReference>
<dbReference type="GO" id="GO:0005509">
    <property type="term" value="F:calcium ion binding"/>
    <property type="evidence" value="ECO:0007669"/>
    <property type="project" value="UniProtKB-ARBA"/>
</dbReference>
<dbReference type="Gene3D" id="3.30.565.10">
    <property type="entry name" value="Histidine kinase-like ATPase, C-terminal domain"/>
    <property type="match status" value="1"/>
</dbReference>
<dbReference type="FunFam" id="1.10.287.130:FF:000001">
    <property type="entry name" value="Two-component sensor histidine kinase"/>
    <property type="match status" value="1"/>
</dbReference>
<dbReference type="GO" id="GO:0005886">
    <property type="term" value="C:plasma membrane"/>
    <property type="evidence" value="ECO:0007669"/>
    <property type="project" value="UniProtKB-SubCell"/>
</dbReference>
<evidence type="ECO:0000256" key="5">
    <source>
        <dbReference type="ARBA" id="ARBA00022553"/>
    </source>
</evidence>
<dbReference type="InterPro" id="IPR005467">
    <property type="entry name" value="His_kinase_dom"/>
</dbReference>
<dbReference type="SUPFAM" id="SSF55874">
    <property type="entry name" value="ATPase domain of HSP90 chaperone/DNA topoisomerase II/histidine kinase"/>
    <property type="match status" value="1"/>
</dbReference>
<dbReference type="Pfam" id="PF00512">
    <property type="entry name" value="HisKA"/>
    <property type="match status" value="1"/>
</dbReference>
<evidence type="ECO:0000313" key="13">
    <source>
        <dbReference type="EMBL" id="GIG76128.1"/>
    </source>
</evidence>
<evidence type="ECO:0000256" key="10">
    <source>
        <dbReference type="SAM" id="Coils"/>
    </source>
</evidence>
<evidence type="ECO:0000256" key="3">
    <source>
        <dbReference type="ARBA" id="ARBA00004236"/>
    </source>
</evidence>
<dbReference type="SUPFAM" id="SSF55781">
    <property type="entry name" value="GAF domain-like"/>
    <property type="match status" value="1"/>
</dbReference>
<dbReference type="Proteomes" id="UP000653674">
    <property type="component" value="Unassembled WGS sequence"/>
</dbReference>
<evidence type="ECO:0000256" key="8">
    <source>
        <dbReference type="ARBA" id="ARBA00023012"/>
    </source>
</evidence>
<dbReference type="PROSITE" id="PS50109">
    <property type="entry name" value="HIS_KIN"/>
    <property type="match status" value="1"/>
</dbReference>
<dbReference type="InterPro" id="IPR003661">
    <property type="entry name" value="HisK_dim/P_dom"/>
</dbReference>
<dbReference type="Gene3D" id="1.10.287.130">
    <property type="match status" value="1"/>
</dbReference>
<proteinExistence type="predicted"/>
<dbReference type="PRINTS" id="PR00344">
    <property type="entry name" value="BCTRLSENSOR"/>
</dbReference>
<evidence type="ECO:0000256" key="9">
    <source>
        <dbReference type="ARBA" id="ARBA00023136"/>
    </source>
</evidence>
<evidence type="ECO:0000256" key="1">
    <source>
        <dbReference type="ARBA" id="ARBA00000085"/>
    </source>
</evidence>
<comment type="cofactor">
    <cofactor evidence="2">
        <name>a divalent metal cation</name>
        <dbReference type="ChEBI" id="CHEBI:60240"/>
    </cofactor>
</comment>
<evidence type="ECO:0000256" key="6">
    <source>
        <dbReference type="ARBA" id="ARBA00022679"/>
    </source>
</evidence>
<comment type="caution">
    <text evidence="13">The sequence shown here is derived from an EMBL/GenBank/DDBJ whole genome shotgun (WGS) entry which is preliminary data.</text>
</comment>
<dbReference type="Pfam" id="PF02518">
    <property type="entry name" value="HATPase_c"/>
    <property type="match status" value="1"/>
</dbReference>
<feature type="domain" description="Histidine kinase" evidence="12">
    <location>
        <begin position="416"/>
        <end position="632"/>
    </location>
</feature>
<dbReference type="InterPro" id="IPR004358">
    <property type="entry name" value="Sig_transdc_His_kin-like_C"/>
</dbReference>
<protein>
    <recommendedName>
        <fullName evidence="4">histidine kinase</fullName>
        <ecNumber evidence="4">2.7.13.3</ecNumber>
    </recommendedName>
</protein>
<dbReference type="FunFam" id="3.30.565.10:FF:000006">
    <property type="entry name" value="Sensor histidine kinase WalK"/>
    <property type="match status" value="1"/>
</dbReference>
<gene>
    <name evidence="13" type="ORF">Pfl04_45320</name>
</gene>
<dbReference type="CDD" id="cd00082">
    <property type="entry name" value="HisKA"/>
    <property type="match status" value="1"/>
</dbReference>
<evidence type="ECO:0000256" key="4">
    <source>
        <dbReference type="ARBA" id="ARBA00012438"/>
    </source>
</evidence>
<evidence type="ECO:0000256" key="7">
    <source>
        <dbReference type="ARBA" id="ARBA00022777"/>
    </source>
</evidence>
<keyword evidence="9 11" id="KW-0472">Membrane</keyword>
<dbReference type="SMART" id="SM00387">
    <property type="entry name" value="HATPase_c"/>
    <property type="match status" value="1"/>
</dbReference>
<dbReference type="EMBL" id="BONU01000045">
    <property type="protein sequence ID" value="GIG76128.1"/>
    <property type="molecule type" value="Genomic_DNA"/>
</dbReference>
<keyword evidence="7" id="KW-0418">Kinase</keyword>
<dbReference type="InterPro" id="IPR036097">
    <property type="entry name" value="HisK_dim/P_sf"/>
</dbReference>
<evidence type="ECO:0000313" key="14">
    <source>
        <dbReference type="Proteomes" id="UP000653674"/>
    </source>
</evidence>
<keyword evidence="6" id="KW-0808">Transferase</keyword>
<organism evidence="13 14">
    <name type="scientific">Planosporangium flavigriseum</name>
    <dbReference type="NCBI Taxonomy" id="373681"/>
    <lineage>
        <taxon>Bacteria</taxon>
        <taxon>Bacillati</taxon>
        <taxon>Actinomycetota</taxon>
        <taxon>Actinomycetes</taxon>
        <taxon>Micromonosporales</taxon>
        <taxon>Micromonosporaceae</taxon>
        <taxon>Planosporangium</taxon>
    </lineage>
</organism>
<comment type="catalytic activity">
    <reaction evidence="1">
        <text>ATP + protein L-histidine = ADP + protein N-phospho-L-histidine.</text>
        <dbReference type="EC" id="2.7.13.3"/>
    </reaction>
</comment>
<keyword evidence="8" id="KW-0902">Two-component regulatory system</keyword>
<evidence type="ECO:0000259" key="12">
    <source>
        <dbReference type="PROSITE" id="PS50109"/>
    </source>
</evidence>
<dbReference type="InterPro" id="IPR050736">
    <property type="entry name" value="Sensor_HK_Regulatory"/>
</dbReference>
<keyword evidence="10" id="KW-0175">Coiled coil</keyword>
<keyword evidence="11" id="KW-0812">Transmembrane</keyword>
<name>A0A8J3PPP5_9ACTN</name>
<dbReference type="RefSeq" id="WP_168079324.1">
    <property type="nucleotide sequence ID" value="NZ_BAAAQJ010000004.1"/>
</dbReference>
<reference evidence="13" key="1">
    <citation type="submission" date="2021-01" db="EMBL/GenBank/DDBJ databases">
        <title>Whole genome shotgun sequence of Planosporangium flavigriseum NBRC 105377.</title>
        <authorList>
            <person name="Komaki H."/>
            <person name="Tamura T."/>
        </authorList>
    </citation>
    <scope>NUCLEOTIDE SEQUENCE</scope>
    <source>
        <strain evidence="13">NBRC 105377</strain>
    </source>
</reference>
<feature type="transmembrane region" description="Helical" evidence="11">
    <location>
        <begin position="177"/>
        <end position="199"/>
    </location>
</feature>
<dbReference type="EC" id="2.7.13.3" evidence="4"/>
<evidence type="ECO:0000256" key="11">
    <source>
        <dbReference type="SAM" id="Phobius"/>
    </source>
</evidence>
<dbReference type="InterPro" id="IPR036890">
    <property type="entry name" value="HATPase_C_sf"/>
</dbReference>
<dbReference type="PANTHER" id="PTHR43711:SF1">
    <property type="entry name" value="HISTIDINE KINASE 1"/>
    <property type="match status" value="1"/>
</dbReference>
<comment type="subcellular location">
    <subcellularLocation>
        <location evidence="3">Cell membrane</location>
    </subcellularLocation>
</comment>
<dbReference type="InterPro" id="IPR029016">
    <property type="entry name" value="GAF-like_dom_sf"/>
</dbReference>
<dbReference type="PANTHER" id="PTHR43711">
    <property type="entry name" value="TWO-COMPONENT HISTIDINE KINASE"/>
    <property type="match status" value="1"/>
</dbReference>
<accession>A0A8J3PPP5</accession>